<dbReference type="RefSeq" id="WP_069864930.1">
    <property type="nucleotide sequence ID" value="NZ_BDGS01000001.1"/>
</dbReference>
<dbReference type="InterPro" id="IPR010985">
    <property type="entry name" value="Ribbon_hlx_hlx"/>
</dbReference>
<dbReference type="InterPro" id="IPR035069">
    <property type="entry name" value="TTHA1013/TTHA0281-like"/>
</dbReference>
<evidence type="ECO:0000313" key="1">
    <source>
        <dbReference type="EMBL" id="SFD03794.1"/>
    </source>
</evidence>
<gene>
    <name evidence="1" type="ORF">SAMN05216577_11527</name>
</gene>
<dbReference type="GO" id="GO:0006355">
    <property type="term" value="P:regulation of DNA-templated transcription"/>
    <property type="evidence" value="ECO:0007669"/>
    <property type="project" value="InterPro"/>
</dbReference>
<dbReference type="AlphaFoldDB" id="A0AAQ1KH11"/>
<dbReference type="SUPFAM" id="SSF47598">
    <property type="entry name" value="Ribbon-helix-helix"/>
    <property type="match status" value="1"/>
</dbReference>
<reference evidence="1 2" key="1">
    <citation type="submission" date="2016-10" db="EMBL/GenBank/DDBJ databases">
        <authorList>
            <person name="Varghese N."/>
            <person name="Submissions S."/>
        </authorList>
    </citation>
    <scope>NUCLEOTIDE SEQUENCE [LARGE SCALE GENOMIC DNA]</scope>
    <source>
        <strain evidence="1 2">LMG 18378</strain>
    </source>
</reference>
<sequence length="113" mass="12384">MNCMTYKGYTARVEFDDRDDIFVGRLLGVRDIISFHADSVAELHTAFHAAVEDYLADCAERGVTPEKPASGKVMLRIRPEVHAAASLAAQAEGKSLNQWAESVFERAASKRAG</sequence>
<evidence type="ECO:0000313" key="2">
    <source>
        <dbReference type="Proteomes" id="UP000183385"/>
    </source>
</evidence>
<dbReference type="SUPFAM" id="SSF143100">
    <property type="entry name" value="TTHA1013/TTHA0281-like"/>
    <property type="match status" value="1"/>
</dbReference>
<dbReference type="EMBL" id="FOLS01000015">
    <property type="protein sequence ID" value="SFD03794.1"/>
    <property type="molecule type" value="Genomic_DNA"/>
</dbReference>
<keyword evidence="2" id="KW-1185">Reference proteome</keyword>
<accession>A0AAQ1KH11</accession>
<dbReference type="InterPro" id="IPR008651">
    <property type="entry name" value="Uncharacterised_HicB"/>
</dbReference>
<organism evidence="1 2">
    <name type="scientific">Pseudomonas citronellolis</name>
    <dbReference type="NCBI Taxonomy" id="53408"/>
    <lineage>
        <taxon>Bacteria</taxon>
        <taxon>Pseudomonadati</taxon>
        <taxon>Pseudomonadota</taxon>
        <taxon>Gammaproteobacteria</taxon>
        <taxon>Pseudomonadales</taxon>
        <taxon>Pseudomonadaceae</taxon>
        <taxon>Pseudomonas</taxon>
    </lineage>
</organism>
<proteinExistence type="predicted"/>
<protein>
    <submittedName>
        <fullName evidence="1">Predicted nuclease of the RNAse H fold, HicB family</fullName>
    </submittedName>
</protein>
<dbReference type="Proteomes" id="UP000183385">
    <property type="component" value="Unassembled WGS sequence"/>
</dbReference>
<dbReference type="Pfam" id="PF05534">
    <property type="entry name" value="HicB"/>
    <property type="match status" value="1"/>
</dbReference>
<comment type="caution">
    <text evidence="1">The sequence shown here is derived from an EMBL/GenBank/DDBJ whole genome shotgun (WGS) entry which is preliminary data.</text>
</comment>
<name>A0AAQ1KH11_9PSED</name>